<organism evidence="5 6">
    <name type="scientific">Phocaeicola faecium</name>
    <dbReference type="NCBI Taxonomy" id="2762213"/>
    <lineage>
        <taxon>Bacteria</taxon>
        <taxon>Pseudomonadati</taxon>
        <taxon>Bacteroidota</taxon>
        <taxon>Bacteroidia</taxon>
        <taxon>Bacteroidales</taxon>
        <taxon>Bacteroidaceae</taxon>
        <taxon>Phocaeicola</taxon>
    </lineage>
</organism>
<dbReference type="InterPro" id="IPR011990">
    <property type="entry name" value="TPR-like_helical_dom_sf"/>
</dbReference>
<proteinExistence type="predicted"/>
<dbReference type="Gene3D" id="1.25.40.10">
    <property type="entry name" value="Tetratricopeptide repeat domain"/>
    <property type="match status" value="2"/>
</dbReference>
<dbReference type="PANTHER" id="PTHR44943:SF8">
    <property type="entry name" value="TPR REPEAT-CONTAINING PROTEIN MJ0263"/>
    <property type="match status" value="1"/>
</dbReference>
<comment type="caution">
    <text evidence="5">The sequence shown here is derived from an EMBL/GenBank/DDBJ whole genome shotgun (WGS) entry which is preliminary data.</text>
</comment>
<dbReference type="Pfam" id="PF13181">
    <property type="entry name" value="TPR_8"/>
    <property type="match status" value="1"/>
</dbReference>
<feature type="repeat" description="TPR" evidence="3">
    <location>
        <begin position="450"/>
        <end position="483"/>
    </location>
</feature>
<dbReference type="EMBL" id="JACSPQ010000017">
    <property type="protein sequence ID" value="MBD8002961.1"/>
    <property type="molecule type" value="Genomic_DNA"/>
</dbReference>
<name>A0ABR8VEV9_9BACT</name>
<evidence type="ECO:0000313" key="5">
    <source>
        <dbReference type="EMBL" id="MBD8002961.1"/>
    </source>
</evidence>
<evidence type="ECO:0000256" key="3">
    <source>
        <dbReference type="PROSITE-ProRule" id="PRU00339"/>
    </source>
</evidence>
<dbReference type="RefSeq" id="WP_191710634.1">
    <property type="nucleotide sequence ID" value="NZ_JACSPQ010000017.1"/>
</dbReference>
<gene>
    <name evidence="5" type="ORF">H9626_12195</name>
</gene>
<keyword evidence="2 3" id="KW-0802">TPR repeat</keyword>
<evidence type="ECO:0000313" key="6">
    <source>
        <dbReference type="Proteomes" id="UP000616346"/>
    </source>
</evidence>
<keyword evidence="1" id="KW-0677">Repeat</keyword>
<dbReference type="PROSITE" id="PS50005">
    <property type="entry name" value="TPR"/>
    <property type="match status" value="2"/>
</dbReference>
<dbReference type="Proteomes" id="UP000616346">
    <property type="component" value="Unassembled WGS sequence"/>
</dbReference>
<sequence length="494" mass="56000">MKNRSLGFICCCFLFSASMWGQEPLSSDLNQQVTQIAKMIKDNPKGAEEGFDGLLKGKNKKNIPLLLSIGKAYLDAGNTDMAKEYAERARKADSKSASVYMFLGDIALAGKDAGAACGNYEQAIFFDEDCYEAYYKYARAYAGVNPQLSVDMLMKLKERHPEELNVDRELANAYYLMGNYSKAKSAYDDFMQKGTPNVQDYGRYAMLLYLNKDYQHSLDMAGKGLAMEADNHLLKRLMMYGLYELKSYPAGLQAANEFFKDPNNPDFVYLDYLYRARLYLANGNNDEAIAEFEKALKADEKKEHPEVAKEMSDAYGKMLKYPDAIRMYQVYMDMLGDKKEVSDLFLFGRLYYQAAGALAPTNTADSTAVAAAPVDTVMIKKQQNEYLTQADTIFAEVSHRVPDNYLGYFWRARTNAMLDPETTLGLAKPYYEAALAQLEKNPNASKSLLIECESYLGYYYFLKEEYEQSKVYWTKILEIDPENATAKQAMEGLQ</sequence>
<feature type="repeat" description="TPR" evidence="3">
    <location>
        <begin position="269"/>
        <end position="302"/>
    </location>
</feature>
<dbReference type="InterPro" id="IPR051685">
    <property type="entry name" value="Ycf3/AcsC/BcsC/TPR_MFPF"/>
</dbReference>
<dbReference type="SUPFAM" id="SSF48452">
    <property type="entry name" value="TPR-like"/>
    <property type="match status" value="3"/>
</dbReference>
<evidence type="ECO:0000256" key="2">
    <source>
        <dbReference type="ARBA" id="ARBA00022803"/>
    </source>
</evidence>
<dbReference type="Pfam" id="PF13432">
    <property type="entry name" value="TPR_16"/>
    <property type="match status" value="1"/>
</dbReference>
<dbReference type="PANTHER" id="PTHR44943">
    <property type="entry name" value="CELLULOSE SYNTHASE OPERON PROTEIN C"/>
    <property type="match status" value="1"/>
</dbReference>
<protein>
    <submittedName>
        <fullName evidence="5">Tetratricopeptide repeat protein</fullName>
    </submittedName>
</protein>
<evidence type="ECO:0000256" key="1">
    <source>
        <dbReference type="ARBA" id="ARBA00022737"/>
    </source>
</evidence>
<feature type="signal peptide" evidence="4">
    <location>
        <begin position="1"/>
        <end position="21"/>
    </location>
</feature>
<keyword evidence="4" id="KW-0732">Signal</keyword>
<reference evidence="5 6" key="1">
    <citation type="submission" date="2020-08" db="EMBL/GenBank/DDBJ databases">
        <title>A Genomic Blueprint of the Chicken Gut Microbiome.</title>
        <authorList>
            <person name="Gilroy R."/>
            <person name="Ravi A."/>
            <person name="Getino M."/>
            <person name="Pursley I."/>
            <person name="Horton D.L."/>
            <person name="Alikhan N.-F."/>
            <person name="Baker D."/>
            <person name="Gharbi K."/>
            <person name="Hall N."/>
            <person name="Watson M."/>
            <person name="Adriaenssens E.M."/>
            <person name="Foster-Nyarko E."/>
            <person name="Jarju S."/>
            <person name="Secka A."/>
            <person name="Antonio M."/>
            <person name="Oren A."/>
            <person name="Chaudhuri R."/>
            <person name="La Ragione R.M."/>
            <person name="Hildebrand F."/>
            <person name="Pallen M.J."/>
        </authorList>
    </citation>
    <scope>NUCLEOTIDE SEQUENCE [LARGE SCALE GENOMIC DNA]</scope>
    <source>
        <strain evidence="5 6">Sa1YUN3</strain>
    </source>
</reference>
<dbReference type="InterPro" id="IPR019734">
    <property type="entry name" value="TPR_rpt"/>
</dbReference>
<keyword evidence="6" id="KW-1185">Reference proteome</keyword>
<evidence type="ECO:0000256" key="4">
    <source>
        <dbReference type="SAM" id="SignalP"/>
    </source>
</evidence>
<feature type="chain" id="PRO_5046070370" evidence="4">
    <location>
        <begin position="22"/>
        <end position="494"/>
    </location>
</feature>
<accession>A0ABR8VEV9</accession>
<dbReference type="SMART" id="SM00028">
    <property type="entry name" value="TPR"/>
    <property type="match status" value="5"/>
</dbReference>